<dbReference type="CDD" id="cd04905">
    <property type="entry name" value="ACT_CM-PDT"/>
    <property type="match status" value="1"/>
</dbReference>
<evidence type="ECO:0000259" key="8">
    <source>
        <dbReference type="PROSITE" id="PS51171"/>
    </source>
</evidence>
<evidence type="ECO:0000256" key="3">
    <source>
        <dbReference type="ARBA" id="ARBA00022605"/>
    </source>
</evidence>
<evidence type="ECO:0000313" key="10">
    <source>
        <dbReference type="EMBL" id="KFF20208.1"/>
    </source>
</evidence>
<evidence type="ECO:0000256" key="4">
    <source>
        <dbReference type="ARBA" id="ARBA00023141"/>
    </source>
</evidence>
<organism evidence="10 12">
    <name type="scientific">Flavobacterium hydatis</name>
    <name type="common">Cytophaga aquatilis</name>
    <dbReference type="NCBI Taxonomy" id="991"/>
    <lineage>
        <taxon>Bacteria</taxon>
        <taxon>Pseudomonadati</taxon>
        <taxon>Bacteroidota</taxon>
        <taxon>Flavobacteriia</taxon>
        <taxon>Flavobacteriales</taxon>
        <taxon>Flavobacteriaceae</taxon>
        <taxon>Flavobacterium</taxon>
    </lineage>
</organism>
<dbReference type="Proteomes" id="UP000198424">
    <property type="component" value="Unassembled WGS sequence"/>
</dbReference>
<dbReference type="SUPFAM" id="SSF55021">
    <property type="entry name" value="ACT-like"/>
    <property type="match status" value="1"/>
</dbReference>
<dbReference type="PANTHER" id="PTHR21022:SF19">
    <property type="entry name" value="PREPHENATE DEHYDRATASE-RELATED"/>
    <property type="match status" value="1"/>
</dbReference>
<comment type="catalytic activity">
    <reaction evidence="7">
        <text>prephenate + H(+) = 3-phenylpyruvate + CO2 + H2O</text>
        <dbReference type="Rhea" id="RHEA:21648"/>
        <dbReference type="ChEBI" id="CHEBI:15377"/>
        <dbReference type="ChEBI" id="CHEBI:15378"/>
        <dbReference type="ChEBI" id="CHEBI:16526"/>
        <dbReference type="ChEBI" id="CHEBI:18005"/>
        <dbReference type="ChEBI" id="CHEBI:29934"/>
        <dbReference type="EC" id="4.2.1.51"/>
    </reaction>
</comment>
<dbReference type="EC" id="4.2.1.51" evidence="2"/>
<accession>A0A086AU44</accession>
<sequence>MTTKIAIQGIKGSFHHQVVNEYFSENVDIDECLSFEELIDSVLSGKSDQAVMAIENSIAGPIIPNYALIDKNNLHIIGEHYLNISQNLMALKGQKMEDITEVHSHPMALLQCMDFLKKYPNIKLVEDKDTAETARRIQEKQLKGIAAIASKTASVMYDLEIIAPGIQTIKNNMTRFVIIKKENSFLPKNEINRASIKFELNHKRGSLAAVLNVMSDCKLNLTKIQSLPKIETPWKYSFFVDVTFEDYEDYAKAKRLTEIMAEYFKVLGEYKNTKPLNEV</sequence>
<reference evidence="11 13" key="2">
    <citation type="submission" date="2016-11" db="EMBL/GenBank/DDBJ databases">
        <title>Whole genomes of Flavobacteriaceae.</title>
        <authorList>
            <person name="Stine C."/>
            <person name="Li C."/>
            <person name="Tadesse D."/>
        </authorList>
    </citation>
    <scope>NUCLEOTIDE SEQUENCE [LARGE SCALE GENOMIC DNA]</scope>
    <source>
        <strain evidence="11 13">ATCC 29551</strain>
    </source>
</reference>
<reference evidence="10 12" key="1">
    <citation type="submission" date="2014-07" db="EMBL/GenBank/DDBJ databases">
        <title>Genome of Flavobacterium hydatis DSM 2063.</title>
        <authorList>
            <person name="Pipes S.E."/>
            <person name="Stropko S.J."/>
            <person name="Newman J.D."/>
        </authorList>
    </citation>
    <scope>NUCLEOTIDE SEQUENCE [LARGE SCALE GENOMIC DNA]</scope>
    <source>
        <strain evidence="10 12">DSM 2063</strain>
    </source>
</reference>
<evidence type="ECO:0000256" key="5">
    <source>
        <dbReference type="ARBA" id="ARBA00023222"/>
    </source>
</evidence>
<comment type="pathway">
    <text evidence="1">Amino-acid biosynthesis; L-phenylalanine biosynthesis; phenylpyruvate from prephenate: step 1/1.</text>
</comment>
<feature type="domain" description="Prephenate dehydratase" evidence="8">
    <location>
        <begin position="4"/>
        <end position="181"/>
    </location>
</feature>
<dbReference type="STRING" id="991.IW20_00165"/>
<protein>
    <recommendedName>
        <fullName evidence="2">prephenate dehydratase</fullName>
        <ecNumber evidence="2">4.2.1.51</ecNumber>
    </recommendedName>
</protein>
<dbReference type="PROSITE" id="PS51671">
    <property type="entry name" value="ACT"/>
    <property type="match status" value="1"/>
</dbReference>
<dbReference type="GO" id="GO:0009094">
    <property type="term" value="P:L-phenylalanine biosynthetic process"/>
    <property type="evidence" value="ECO:0007669"/>
    <property type="project" value="UniProtKB-UniPathway"/>
</dbReference>
<keyword evidence="5" id="KW-0584">Phenylalanine biosynthesis</keyword>
<dbReference type="InterPro" id="IPR002912">
    <property type="entry name" value="ACT_dom"/>
</dbReference>
<dbReference type="EMBL" id="JPRM01000001">
    <property type="protein sequence ID" value="KFF20208.1"/>
    <property type="molecule type" value="Genomic_DNA"/>
</dbReference>
<dbReference type="CDD" id="cd13631">
    <property type="entry name" value="PBP2_Ct-PDT_like"/>
    <property type="match status" value="1"/>
</dbReference>
<evidence type="ECO:0000313" key="13">
    <source>
        <dbReference type="Proteomes" id="UP000198424"/>
    </source>
</evidence>
<proteinExistence type="predicted"/>
<name>A0A086AU44_FLAHY</name>
<dbReference type="InterPro" id="IPR001086">
    <property type="entry name" value="Preph_deHydtase"/>
</dbReference>
<evidence type="ECO:0000313" key="11">
    <source>
        <dbReference type="EMBL" id="OXA98500.1"/>
    </source>
</evidence>
<dbReference type="PANTHER" id="PTHR21022">
    <property type="entry name" value="PREPHENATE DEHYDRATASE P PROTEIN"/>
    <property type="match status" value="1"/>
</dbReference>
<keyword evidence="6" id="KW-0456">Lyase</keyword>
<evidence type="ECO:0000256" key="2">
    <source>
        <dbReference type="ARBA" id="ARBA00013147"/>
    </source>
</evidence>
<keyword evidence="4" id="KW-0057">Aromatic amino acid biosynthesis</keyword>
<dbReference type="Gene3D" id="3.40.190.10">
    <property type="entry name" value="Periplasmic binding protein-like II"/>
    <property type="match status" value="2"/>
</dbReference>
<dbReference type="SUPFAM" id="SSF53850">
    <property type="entry name" value="Periplasmic binding protein-like II"/>
    <property type="match status" value="1"/>
</dbReference>
<dbReference type="PROSITE" id="PS51171">
    <property type="entry name" value="PREPHENATE_DEHYDR_3"/>
    <property type="match status" value="1"/>
</dbReference>
<evidence type="ECO:0000256" key="7">
    <source>
        <dbReference type="ARBA" id="ARBA00047848"/>
    </source>
</evidence>
<evidence type="ECO:0000259" key="9">
    <source>
        <dbReference type="PROSITE" id="PS51671"/>
    </source>
</evidence>
<keyword evidence="13" id="KW-1185">Reference proteome</keyword>
<dbReference type="EMBL" id="MUGY01000001">
    <property type="protein sequence ID" value="OXA98500.1"/>
    <property type="molecule type" value="Genomic_DNA"/>
</dbReference>
<dbReference type="AlphaFoldDB" id="A0A086AU44"/>
<dbReference type="RefSeq" id="WP_035617269.1">
    <property type="nucleotide sequence ID" value="NZ_JBEWQG010000016.1"/>
</dbReference>
<dbReference type="OrthoDB" id="9802281at2"/>
<dbReference type="Gene3D" id="3.30.70.260">
    <property type="match status" value="1"/>
</dbReference>
<evidence type="ECO:0000256" key="6">
    <source>
        <dbReference type="ARBA" id="ARBA00023239"/>
    </source>
</evidence>
<gene>
    <name evidence="11" type="ORF">B0A62_01485</name>
    <name evidence="10" type="ORF">IW20_00165</name>
</gene>
<dbReference type="GO" id="GO:0005737">
    <property type="term" value="C:cytoplasm"/>
    <property type="evidence" value="ECO:0007669"/>
    <property type="project" value="TreeGrafter"/>
</dbReference>
<keyword evidence="3" id="KW-0028">Amino-acid biosynthesis</keyword>
<evidence type="ECO:0000313" key="12">
    <source>
        <dbReference type="Proteomes" id="UP000028712"/>
    </source>
</evidence>
<dbReference type="UniPathway" id="UPA00121">
    <property type="reaction ID" value="UER00345"/>
</dbReference>
<evidence type="ECO:0000256" key="1">
    <source>
        <dbReference type="ARBA" id="ARBA00004741"/>
    </source>
</evidence>
<feature type="domain" description="ACT" evidence="9">
    <location>
        <begin position="195"/>
        <end position="279"/>
    </location>
</feature>
<dbReference type="Proteomes" id="UP000028712">
    <property type="component" value="Unassembled WGS sequence"/>
</dbReference>
<dbReference type="Pfam" id="PF00800">
    <property type="entry name" value="PDT"/>
    <property type="match status" value="1"/>
</dbReference>
<dbReference type="InterPro" id="IPR045865">
    <property type="entry name" value="ACT-like_dom_sf"/>
</dbReference>
<dbReference type="GO" id="GO:0004664">
    <property type="term" value="F:prephenate dehydratase activity"/>
    <property type="evidence" value="ECO:0007669"/>
    <property type="project" value="UniProtKB-EC"/>
</dbReference>
<dbReference type="eggNOG" id="COG0077">
    <property type="taxonomic scope" value="Bacteria"/>
</dbReference>
<comment type="caution">
    <text evidence="10">The sequence shown here is derived from an EMBL/GenBank/DDBJ whole genome shotgun (WGS) entry which is preliminary data.</text>
</comment>